<accession>A0A0J9ECG6</accession>
<keyword evidence="3" id="KW-1185">Reference proteome</keyword>
<dbReference type="Proteomes" id="UP000037178">
    <property type="component" value="Unassembled WGS sequence"/>
</dbReference>
<name>A0A0J9ECG6_9RHOB</name>
<feature type="signal peptide" evidence="1">
    <location>
        <begin position="1"/>
        <end position="21"/>
    </location>
</feature>
<proteinExistence type="predicted"/>
<evidence type="ECO:0000313" key="2">
    <source>
        <dbReference type="EMBL" id="KMW59404.1"/>
    </source>
</evidence>
<dbReference type="OrthoDB" id="7877047at2"/>
<dbReference type="AlphaFoldDB" id="A0A0J9ECG6"/>
<dbReference type="PROSITE" id="PS51257">
    <property type="entry name" value="PROKAR_LIPOPROTEIN"/>
    <property type="match status" value="1"/>
</dbReference>
<dbReference type="STRING" id="1675527.AIOL_004386"/>
<evidence type="ECO:0000313" key="3">
    <source>
        <dbReference type="Proteomes" id="UP000037178"/>
    </source>
</evidence>
<comment type="caution">
    <text evidence="2">The sequence shown here is derived from an EMBL/GenBank/DDBJ whole genome shotgun (WGS) entry which is preliminary data.</text>
</comment>
<organism evidence="2 3">
    <name type="scientific">Candidatus Rhodobacter oscarellae</name>
    <dbReference type="NCBI Taxonomy" id="1675527"/>
    <lineage>
        <taxon>Bacteria</taxon>
        <taxon>Pseudomonadati</taxon>
        <taxon>Pseudomonadota</taxon>
        <taxon>Alphaproteobacteria</taxon>
        <taxon>Rhodobacterales</taxon>
        <taxon>Rhodobacter group</taxon>
        <taxon>Rhodobacter</taxon>
    </lineage>
</organism>
<evidence type="ECO:0000256" key="1">
    <source>
        <dbReference type="SAM" id="SignalP"/>
    </source>
</evidence>
<sequence length="71" mass="7107">MEFASKRTKLGLLAACLAGLAACGGGGSDAGGTPPLGQTFQQAFGQGPNDAPIDVTNADLTLRLTADPFEL</sequence>
<gene>
    <name evidence="2" type="ORF">AIOL_004386</name>
</gene>
<keyword evidence="1" id="KW-0732">Signal</keyword>
<reference evidence="2 3" key="1">
    <citation type="submission" date="2015-06" db="EMBL/GenBank/DDBJ databases">
        <title>Draft genome sequence of an Alphaproteobacteria species associated to the Mediterranean sponge Oscarella lobularis.</title>
        <authorList>
            <person name="Jourda C."/>
            <person name="Santini S."/>
            <person name="Claverie J.-M."/>
        </authorList>
    </citation>
    <scope>NUCLEOTIDE SEQUENCE [LARGE SCALE GENOMIC DNA]</scope>
    <source>
        <strain evidence="2">IGS</strain>
    </source>
</reference>
<feature type="chain" id="PRO_5005318335" evidence="1">
    <location>
        <begin position="22"/>
        <end position="71"/>
    </location>
</feature>
<dbReference type="RefSeq" id="WP_049644890.1">
    <property type="nucleotide sequence ID" value="NZ_LFTY01000002.1"/>
</dbReference>
<dbReference type="PATRIC" id="fig|1675527.3.peg.4589"/>
<dbReference type="EMBL" id="LFTY01000002">
    <property type="protein sequence ID" value="KMW59404.1"/>
    <property type="molecule type" value="Genomic_DNA"/>
</dbReference>
<protein>
    <submittedName>
        <fullName evidence="2">Uncharacterized protein</fullName>
    </submittedName>
</protein>